<dbReference type="EMBL" id="CABFNO020001536">
    <property type="protein sequence ID" value="CAG9995547.1"/>
    <property type="molecule type" value="Genomic_DNA"/>
</dbReference>
<feature type="active site" description="Charge relay system" evidence="5">
    <location>
        <position position="214"/>
    </location>
</feature>
<evidence type="ECO:0000256" key="4">
    <source>
        <dbReference type="ARBA" id="ARBA00022825"/>
    </source>
</evidence>
<dbReference type="GO" id="GO:0006508">
    <property type="term" value="P:proteolysis"/>
    <property type="evidence" value="ECO:0007669"/>
    <property type="project" value="UniProtKB-KW"/>
</dbReference>
<dbReference type="InterPro" id="IPR051048">
    <property type="entry name" value="Peptidase_S8/S53_subtilisin"/>
</dbReference>
<dbReference type="Gene3D" id="3.40.50.200">
    <property type="entry name" value="Peptidase S8/S53 domain"/>
    <property type="match status" value="1"/>
</dbReference>
<evidence type="ECO:0000313" key="9">
    <source>
        <dbReference type="Proteomes" id="UP000754883"/>
    </source>
</evidence>
<dbReference type="PANTHER" id="PTHR43399:SF4">
    <property type="entry name" value="CELL WALL-ASSOCIATED PROTEASE"/>
    <property type="match status" value="1"/>
</dbReference>
<accession>A0A9N9ULK0</accession>
<protein>
    <recommendedName>
        <fullName evidence="7">Peptidase S8/S53 domain-containing protein</fullName>
    </recommendedName>
</protein>
<reference evidence="9" key="1">
    <citation type="submission" date="2019-06" db="EMBL/GenBank/DDBJ databases">
        <authorList>
            <person name="Broberg M."/>
        </authorList>
    </citation>
    <scope>NUCLEOTIDE SEQUENCE [LARGE SCALE GENOMIC DNA]</scope>
</reference>
<evidence type="ECO:0000256" key="3">
    <source>
        <dbReference type="ARBA" id="ARBA00022801"/>
    </source>
</evidence>
<feature type="domain" description="Peptidase S8/S53" evidence="7">
    <location>
        <begin position="205"/>
        <end position="521"/>
    </location>
</feature>
<dbReference type="Proteomes" id="UP000754883">
    <property type="component" value="Unassembled WGS sequence"/>
</dbReference>
<comment type="caution">
    <text evidence="8">The sequence shown here is derived from an EMBL/GenBank/DDBJ whole genome shotgun (WGS) entry which is preliminary data.</text>
</comment>
<evidence type="ECO:0000256" key="1">
    <source>
        <dbReference type="ARBA" id="ARBA00011073"/>
    </source>
</evidence>
<dbReference type="InterPro" id="IPR015500">
    <property type="entry name" value="Peptidase_S8_subtilisin-rel"/>
</dbReference>
<keyword evidence="9" id="KW-1185">Reference proteome</keyword>
<dbReference type="PRINTS" id="PR00723">
    <property type="entry name" value="SUBTILISIN"/>
</dbReference>
<evidence type="ECO:0000256" key="5">
    <source>
        <dbReference type="PROSITE-ProRule" id="PRU01240"/>
    </source>
</evidence>
<dbReference type="SUPFAM" id="SSF52743">
    <property type="entry name" value="Subtilisin-like"/>
    <property type="match status" value="1"/>
</dbReference>
<feature type="region of interest" description="Disordered" evidence="6">
    <location>
        <begin position="1"/>
        <end position="21"/>
    </location>
</feature>
<dbReference type="AlphaFoldDB" id="A0A9N9ULK0"/>
<dbReference type="InterPro" id="IPR000209">
    <property type="entry name" value="Peptidase_S8/S53_dom"/>
</dbReference>
<evidence type="ECO:0000256" key="6">
    <source>
        <dbReference type="SAM" id="MobiDB-lite"/>
    </source>
</evidence>
<evidence type="ECO:0000259" key="7">
    <source>
        <dbReference type="Pfam" id="PF00082"/>
    </source>
</evidence>
<dbReference type="InterPro" id="IPR034058">
    <property type="entry name" value="TagA/B/C/D_pept_dom"/>
</dbReference>
<gene>
    <name evidence="8" type="ORF">CBYS24578_00003725</name>
</gene>
<dbReference type="InterPro" id="IPR023828">
    <property type="entry name" value="Peptidase_S8_Ser-AS"/>
</dbReference>
<dbReference type="Pfam" id="PF00082">
    <property type="entry name" value="Peptidase_S8"/>
    <property type="match status" value="1"/>
</dbReference>
<dbReference type="GO" id="GO:0004252">
    <property type="term" value="F:serine-type endopeptidase activity"/>
    <property type="evidence" value="ECO:0007669"/>
    <property type="project" value="UniProtKB-UniRule"/>
</dbReference>
<dbReference type="PROSITE" id="PS51892">
    <property type="entry name" value="SUBTILASE"/>
    <property type="match status" value="1"/>
</dbReference>
<sequence>MASRRPLRLNGHEFSTADATPDADASDSNYIYIKGNGPIKGQQKQELADLGVFVSEFLGQDTYLCRYEPADLEPIRGLSFIEQANLYPRHLKKSTRLEDTISTAGAPEDTFTVDIILHKGETSPDRVVSDIVEKTGLNPEDISEEQNILRLTADAETIAKIQDVDAVKKIEKVIDKKFFNNFARQDIHADNKAGLEGPTSVPYNGTGETVVVADTGFDTGSATNTHPAFTGRVKALISEGRKNDRGQNKGLTNDFDGHGTHCSGSVLGDGVSESMGGKIQGTAPKASLVVQSLLTSNGGLWTPPNLMNLFEGPYKLHDARISSNSWGLVWVKSQVAYDSEANATDGFVWHNQDHVIVFAAGNDGEEVSPNGAHIGSTSSAKNIICVGATQSSRPNGNYKYDPKKPAGDPNKVAGFSSRGPTLEGRVKPDVVAPGIAILSACSRDPKITDRERNAYGPSQDKLWSFGSGTSMATPLVSGCCATIRGAVRAKGVDKPSAALIKALVINGAVDLGLPQSDQGFGRIDIERSLAIVDKRDTAGFGFADEGFVSGKSLAEDETWTKSIPLNVDVPAASGGSKQLKVTLVFSDRKGLELQNKLSLTVAVKDASGSTVVEKRGDEGVAEENNVEQIILKLPEGSESVDVSVDCDRIARLNDKQAFAVTWGLYE</sequence>
<dbReference type="InterPro" id="IPR022398">
    <property type="entry name" value="Peptidase_S8_His-AS"/>
</dbReference>
<dbReference type="PANTHER" id="PTHR43399">
    <property type="entry name" value="SUBTILISIN-RELATED"/>
    <property type="match status" value="1"/>
</dbReference>
<name>A0A9N9ULK0_9HYPO</name>
<feature type="active site" description="Charge relay system" evidence="5">
    <location>
        <position position="470"/>
    </location>
</feature>
<dbReference type="Gene3D" id="2.60.120.380">
    <property type="match status" value="1"/>
</dbReference>
<evidence type="ECO:0000256" key="2">
    <source>
        <dbReference type="ARBA" id="ARBA00022670"/>
    </source>
</evidence>
<keyword evidence="2 5" id="KW-0645">Protease</keyword>
<keyword evidence="4 5" id="KW-0720">Serine protease</keyword>
<reference evidence="8 9" key="2">
    <citation type="submission" date="2021-10" db="EMBL/GenBank/DDBJ databases">
        <authorList>
            <person name="Piombo E."/>
        </authorList>
    </citation>
    <scope>NUCLEOTIDE SEQUENCE [LARGE SCALE GENOMIC DNA]</scope>
</reference>
<dbReference type="PROSITE" id="PS00137">
    <property type="entry name" value="SUBTILASE_HIS"/>
    <property type="match status" value="1"/>
</dbReference>
<keyword evidence="3 5" id="KW-0378">Hydrolase</keyword>
<dbReference type="PROSITE" id="PS00138">
    <property type="entry name" value="SUBTILASE_SER"/>
    <property type="match status" value="1"/>
</dbReference>
<dbReference type="OrthoDB" id="10256524at2759"/>
<organism evidence="8 9">
    <name type="scientific">Clonostachys byssicola</name>
    <dbReference type="NCBI Taxonomy" id="160290"/>
    <lineage>
        <taxon>Eukaryota</taxon>
        <taxon>Fungi</taxon>
        <taxon>Dikarya</taxon>
        <taxon>Ascomycota</taxon>
        <taxon>Pezizomycotina</taxon>
        <taxon>Sordariomycetes</taxon>
        <taxon>Hypocreomycetidae</taxon>
        <taxon>Hypocreales</taxon>
        <taxon>Bionectriaceae</taxon>
        <taxon>Clonostachys</taxon>
    </lineage>
</organism>
<dbReference type="CDD" id="cd04842">
    <property type="entry name" value="Peptidases_S8_Kp43_protease"/>
    <property type="match status" value="1"/>
</dbReference>
<proteinExistence type="inferred from homology"/>
<feature type="active site" description="Charge relay system" evidence="5">
    <location>
        <position position="258"/>
    </location>
</feature>
<evidence type="ECO:0000313" key="8">
    <source>
        <dbReference type="EMBL" id="CAG9995547.1"/>
    </source>
</evidence>
<comment type="similarity">
    <text evidence="1 5">Belongs to the peptidase S8 family.</text>
</comment>
<dbReference type="InterPro" id="IPR036852">
    <property type="entry name" value="Peptidase_S8/S53_dom_sf"/>
</dbReference>